<dbReference type="KEGG" id="cte:CT0628"/>
<protein>
    <submittedName>
        <fullName evidence="1">Uncharacterized protein</fullName>
    </submittedName>
</protein>
<gene>
    <name evidence="1" type="ordered locus">CT0628</name>
</gene>
<dbReference type="EnsemblBacteria" id="AAM71868">
    <property type="protein sequence ID" value="AAM71868"/>
    <property type="gene ID" value="CT0628"/>
</dbReference>
<accession>Q8KEQ7</accession>
<keyword evidence="2" id="KW-1185">Reference proteome</keyword>
<dbReference type="EMBL" id="AE006470">
    <property type="protein sequence ID" value="AAM71868.1"/>
    <property type="molecule type" value="Genomic_DNA"/>
</dbReference>
<evidence type="ECO:0000313" key="2">
    <source>
        <dbReference type="Proteomes" id="UP000001007"/>
    </source>
</evidence>
<sequence length="36" mass="4007">MNSGNFGPLDEDLLIQSIKTSFPEAHIALKFLSCLR</sequence>
<dbReference type="HOGENOM" id="CLU_3355295_0_0_10"/>
<dbReference type="Proteomes" id="UP000001007">
    <property type="component" value="Chromosome"/>
</dbReference>
<evidence type="ECO:0000313" key="1">
    <source>
        <dbReference type="EMBL" id="AAM71868.1"/>
    </source>
</evidence>
<reference evidence="1 2" key="1">
    <citation type="journal article" date="2002" name="Proc. Natl. Acad. Sci. U.S.A.">
        <title>The complete genome sequence of Chlorobium tepidum TLS, a photosynthetic, anaerobic, green-sulfur bacterium.</title>
        <authorList>
            <person name="Eisen J.A."/>
            <person name="Nelson K.E."/>
            <person name="Paulsen I.T."/>
            <person name="Heidelberg J.F."/>
            <person name="Wu M."/>
            <person name="Dodson R.J."/>
            <person name="Deboy R."/>
            <person name="Gwinn M.L."/>
            <person name="Nelson W.C."/>
            <person name="Haft D.H."/>
            <person name="Hickey E.K."/>
            <person name="Peterson J.D."/>
            <person name="Durkin A.S."/>
            <person name="Kolonay J.L."/>
            <person name="Yang F."/>
            <person name="Holt I."/>
            <person name="Umayam L.A."/>
            <person name="Mason T."/>
            <person name="Brenner M."/>
            <person name="Shea T.P."/>
            <person name="Parksey D."/>
            <person name="Nierman W.C."/>
            <person name="Feldblyum T.V."/>
            <person name="Hansen C.L."/>
            <person name="Craven M.B."/>
            <person name="Radune D."/>
            <person name="Vamathevan J."/>
            <person name="Khouri H."/>
            <person name="White O."/>
            <person name="Gruber T.M."/>
            <person name="Ketchum K.A."/>
            <person name="Venter J.C."/>
            <person name="Tettelin H."/>
            <person name="Bryant D.A."/>
            <person name="Fraser C.M."/>
        </authorList>
    </citation>
    <scope>NUCLEOTIDE SEQUENCE [LARGE SCALE GENOMIC DNA]</scope>
    <source>
        <strain evidence="2">ATCC 49652 / DSM 12025 / NBRC 103806 / TLS</strain>
    </source>
</reference>
<proteinExistence type="predicted"/>
<organism evidence="1 2">
    <name type="scientific">Chlorobaculum tepidum (strain ATCC 49652 / DSM 12025 / NBRC 103806 / TLS)</name>
    <name type="common">Chlorobium tepidum</name>
    <dbReference type="NCBI Taxonomy" id="194439"/>
    <lineage>
        <taxon>Bacteria</taxon>
        <taxon>Pseudomonadati</taxon>
        <taxon>Chlorobiota</taxon>
        <taxon>Chlorobiia</taxon>
        <taxon>Chlorobiales</taxon>
        <taxon>Chlorobiaceae</taxon>
        <taxon>Chlorobaculum</taxon>
    </lineage>
</organism>
<dbReference type="AlphaFoldDB" id="Q8KEQ7"/>
<name>Q8KEQ7_CHLTE</name>